<dbReference type="SMART" id="SM00304">
    <property type="entry name" value="HAMP"/>
    <property type="match status" value="1"/>
</dbReference>
<feature type="transmembrane region" description="Helical" evidence="5">
    <location>
        <begin position="12"/>
        <end position="34"/>
    </location>
</feature>
<keyword evidence="4" id="KW-0175">Coiled coil</keyword>
<dbReference type="Gene3D" id="1.10.287.950">
    <property type="entry name" value="Methyl-accepting chemotaxis protein"/>
    <property type="match status" value="1"/>
</dbReference>
<evidence type="ECO:0000259" key="6">
    <source>
        <dbReference type="PROSITE" id="PS50111"/>
    </source>
</evidence>
<feature type="domain" description="Methyl-accepting transducer" evidence="6">
    <location>
        <begin position="269"/>
        <end position="498"/>
    </location>
</feature>
<dbReference type="RefSeq" id="WP_258845445.1">
    <property type="nucleotide sequence ID" value="NZ_JANUGX010000010.1"/>
</dbReference>
<dbReference type="InterPro" id="IPR004090">
    <property type="entry name" value="Chemotax_Me-accpt_rcpt"/>
</dbReference>
<dbReference type="InterPro" id="IPR047347">
    <property type="entry name" value="YvaQ-like_sensor"/>
</dbReference>
<keyword evidence="5" id="KW-0812">Transmembrane</keyword>
<feature type="coiled-coil region" evidence="4">
    <location>
        <begin position="487"/>
        <end position="514"/>
    </location>
</feature>
<dbReference type="Pfam" id="PF00672">
    <property type="entry name" value="HAMP"/>
    <property type="match status" value="1"/>
</dbReference>
<keyword evidence="1" id="KW-0488">Methylation</keyword>
<evidence type="ECO:0000313" key="9">
    <source>
        <dbReference type="Proteomes" id="UP001205560"/>
    </source>
</evidence>
<dbReference type="InterPro" id="IPR003660">
    <property type="entry name" value="HAMP_dom"/>
</dbReference>
<evidence type="ECO:0000256" key="4">
    <source>
        <dbReference type="SAM" id="Coils"/>
    </source>
</evidence>
<dbReference type="PROSITE" id="PS50885">
    <property type="entry name" value="HAMP"/>
    <property type="match status" value="1"/>
</dbReference>
<dbReference type="CDD" id="cd19411">
    <property type="entry name" value="MCP2201-like_sensor"/>
    <property type="match status" value="1"/>
</dbReference>
<dbReference type="PANTHER" id="PTHR43531">
    <property type="entry name" value="PROTEIN ICFG"/>
    <property type="match status" value="1"/>
</dbReference>
<protein>
    <submittedName>
        <fullName evidence="8">Methyl-accepting chemotaxis protein</fullName>
    </submittedName>
</protein>
<evidence type="ECO:0000259" key="7">
    <source>
        <dbReference type="PROSITE" id="PS50885"/>
    </source>
</evidence>
<evidence type="ECO:0000256" key="5">
    <source>
        <dbReference type="SAM" id="Phobius"/>
    </source>
</evidence>
<dbReference type="Pfam" id="PF00015">
    <property type="entry name" value="MCPsignal"/>
    <property type="match status" value="1"/>
</dbReference>
<reference evidence="8 9" key="1">
    <citation type="submission" date="2022-08" db="EMBL/GenBank/DDBJ databases">
        <title>Reclassification of Massilia species as members of the genera Telluria, Duganella, Pseudoduganella, Mokoshia gen. nov. and Zemynaea gen. nov. using orthogonal and non-orthogonal genome-based approaches.</title>
        <authorList>
            <person name="Bowman J.P."/>
        </authorList>
    </citation>
    <scope>NUCLEOTIDE SEQUENCE [LARGE SCALE GENOMIC DNA]</scope>
    <source>
        <strain evidence="8 9">LMG 28164</strain>
    </source>
</reference>
<name>A0ABT2A697_9BURK</name>
<dbReference type="SMART" id="SM00283">
    <property type="entry name" value="MA"/>
    <property type="match status" value="1"/>
</dbReference>
<dbReference type="PANTHER" id="PTHR43531:SF14">
    <property type="entry name" value="METHYL-ACCEPTING CHEMOTAXIS PROTEIN I-RELATED"/>
    <property type="match status" value="1"/>
</dbReference>
<dbReference type="SUPFAM" id="SSF58104">
    <property type="entry name" value="Methyl-accepting chemotaxis protein (MCP) signaling domain"/>
    <property type="match status" value="1"/>
</dbReference>
<comment type="similarity">
    <text evidence="2">Belongs to the methyl-accepting chemotaxis (MCP) protein family.</text>
</comment>
<organism evidence="8 9">
    <name type="scientific">Massilia norwichensis</name>
    <dbReference type="NCBI Taxonomy" id="1442366"/>
    <lineage>
        <taxon>Bacteria</taxon>
        <taxon>Pseudomonadati</taxon>
        <taxon>Pseudomonadota</taxon>
        <taxon>Betaproteobacteria</taxon>
        <taxon>Burkholderiales</taxon>
        <taxon>Oxalobacteraceae</taxon>
        <taxon>Telluria group</taxon>
        <taxon>Massilia</taxon>
    </lineage>
</organism>
<feature type="domain" description="HAMP" evidence="7">
    <location>
        <begin position="212"/>
        <end position="264"/>
    </location>
</feature>
<dbReference type="PROSITE" id="PS50111">
    <property type="entry name" value="CHEMOTAXIS_TRANSDUC_2"/>
    <property type="match status" value="1"/>
</dbReference>
<gene>
    <name evidence="8" type="ORF">NX782_10765</name>
</gene>
<dbReference type="InterPro" id="IPR051310">
    <property type="entry name" value="MCP_chemotaxis"/>
</dbReference>
<dbReference type="EMBL" id="JANUGX010000010">
    <property type="protein sequence ID" value="MCS0589687.1"/>
    <property type="molecule type" value="Genomic_DNA"/>
</dbReference>
<keyword evidence="5" id="KW-0472">Membrane</keyword>
<dbReference type="CDD" id="cd06225">
    <property type="entry name" value="HAMP"/>
    <property type="match status" value="1"/>
</dbReference>
<evidence type="ECO:0000256" key="3">
    <source>
        <dbReference type="PROSITE-ProRule" id="PRU00284"/>
    </source>
</evidence>
<dbReference type="PRINTS" id="PR00260">
    <property type="entry name" value="CHEMTRNSDUCR"/>
</dbReference>
<accession>A0ABT2A697</accession>
<proteinExistence type="inferred from homology"/>
<dbReference type="Pfam" id="PF12729">
    <property type="entry name" value="4HB_MCP_1"/>
    <property type="match status" value="1"/>
</dbReference>
<keyword evidence="5" id="KW-1133">Transmembrane helix</keyword>
<comment type="caution">
    <text evidence="8">The sequence shown here is derived from an EMBL/GenBank/DDBJ whole genome shotgun (WGS) entry which is preliminary data.</text>
</comment>
<evidence type="ECO:0000256" key="1">
    <source>
        <dbReference type="ARBA" id="ARBA00022481"/>
    </source>
</evidence>
<dbReference type="InterPro" id="IPR004089">
    <property type="entry name" value="MCPsignal_dom"/>
</dbReference>
<keyword evidence="9" id="KW-1185">Reference proteome</keyword>
<evidence type="ECO:0000256" key="2">
    <source>
        <dbReference type="ARBA" id="ARBA00029447"/>
    </source>
</evidence>
<dbReference type="Proteomes" id="UP001205560">
    <property type="component" value="Unassembled WGS sequence"/>
</dbReference>
<sequence>MTLQNFKIGTRLGVGFGFVLLLLALIVATGLRGFQTVGGSTGRLVGEDWVKAEAANTIDTMTRANARRTFELFLAPDRAYRDGIREKIDANKAEIGKALALLQDRASAPDERALLAQLTERRRAYVDSFTQVNQLIESGKTEQARTLVLGETMRHLDVLQESVRDMSALQKRRAASAGQDVQNEIAGGSKIMLALGTAALVIGTLFTATLARSIVHPLRAAVALAQRVADGDLSGRIQSSAKDELGELLRALAVMNENLGNMVRQVRQGTETIASASTQIASGNLDLAARTEMQASALQQSASSMEELTGAVQQNAANAQRANALAGSASTTTAEGSAAVAKVALTMTAISDSARRIEDIIAIIDGIAFQTNILALNAAVEAARAGEQGKGFAVVASEVRSLAQRSAVAAREIKALIVDSTAKIGDGARLAGQAGDTMQQVLAGVREVAAIMAEITAASDEQRAGIEQVNIAVGQMDGATHQNAALVEQAAAAAQSLQDQAATLNETIRMFKIEEKVRPLALQLS</sequence>
<evidence type="ECO:0000313" key="8">
    <source>
        <dbReference type="EMBL" id="MCS0589687.1"/>
    </source>
</evidence>
<keyword evidence="3" id="KW-0807">Transducer</keyword>
<dbReference type="InterPro" id="IPR024478">
    <property type="entry name" value="HlyB_4HB_MCP"/>
</dbReference>